<keyword evidence="4" id="KW-0808">Transferase</keyword>
<evidence type="ECO:0000256" key="2">
    <source>
        <dbReference type="ARBA" id="ARBA00004881"/>
    </source>
</evidence>
<sequence>MKAKQSFGQTYTQRLGLVALFGCIIVPVIFIALIKSNSLQFSILSLQLSIRTYGSLSTMEEDEVSTRRGANSTTQSLQLRVVQERNDSIIGIDNELIKLALPSNEQPNVNKSNAEVVINKMPLDQNKKQDVNRLIVDIEMTNQPLAIENNKEAEVANISNDEKQEQIYSVSSFNSSDVHSIENEKIEVASNVNKTQDLKENQDENKIIVGNKQEDMTIDSSERPEQNHAIEVQESKLVCDFSQPRSDTCSLLGDIRILPKTSNIILVSLPPSQNSTVRIRPYARKWERPVMQNIKEVSISPPPDPDQAPSCSVKHTVPAVIFSTGGFLGNFFHDFTDVIVPLFTTSRHFQGEVQFLVTDFNSDWIARYRPILGQLSKYEVIDMDREASVHCFSKAQLGLLSHKVLGIDPSLTPNNYSMLDFKQFLRSSFSLNRESTKVMPKNSKRKPRLLMILRKGSRSLMNAKEIVSMARSTGFKVVTAGPEETRDLAKFAKIVNSCDVMMGVHGAGLGNMVFLPTNASLIQIIPWGGLKWACWHDFGQPAFGMGLNYVEYEIKEEESSLIEEYPRDHAVFKDPLSIHRQGWNQLWSIFLNKQKVKLDVGRFRGVLLEIYRSLKN</sequence>
<protein>
    <recommendedName>
        <fullName evidence="7">Glycosyltransferase 61 catalytic domain-containing protein</fullName>
    </recommendedName>
</protein>
<keyword evidence="3" id="KW-0328">Glycosyltransferase</keyword>
<feature type="domain" description="Glycosyltransferase 61 catalytic" evidence="7">
    <location>
        <begin position="359"/>
        <end position="521"/>
    </location>
</feature>
<reference evidence="9" key="1">
    <citation type="journal article" date="2017" name="Nat. Commun.">
        <title>The asparagus genome sheds light on the origin and evolution of a young Y chromosome.</title>
        <authorList>
            <person name="Harkess A."/>
            <person name="Zhou J."/>
            <person name="Xu C."/>
            <person name="Bowers J.E."/>
            <person name="Van der Hulst R."/>
            <person name="Ayyampalayam S."/>
            <person name="Mercati F."/>
            <person name="Riccardi P."/>
            <person name="McKain M.R."/>
            <person name="Kakrana A."/>
            <person name="Tang H."/>
            <person name="Ray J."/>
            <person name="Groenendijk J."/>
            <person name="Arikit S."/>
            <person name="Mathioni S.M."/>
            <person name="Nakano M."/>
            <person name="Shan H."/>
            <person name="Telgmann-Rauber A."/>
            <person name="Kanno A."/>
            <person name="Yue Z."/>
            <person name="Chen H."/>
            <person name="Li W."/>
            <person name="Chen Y."/>
            <person name="Xu X."/>
            <person name="Zhang Y."/>
            <person name="Luo S."/>
            <person name="Chen H."/>
            <person name="Gao J."/>
            <person name="Mao Z."/>
            <person name="Pires J.C."/>
            <person name="Luo M."/>
            <person name="Kudrna D."/>
            <person name="Wing R.A."/>
            <person name="Meyers B.C."/>
            <person name="Yi K."/>
            <person name="Kong H."/>
            <person name="Lavrijsen P."/>
            <person name="Sunseri F."/>
            <person name="Falavigna A."/>
            <person name="Ye Y."/>
            <person name="Leebens-Mack J.H."/>
            <person name="Chen G."/>
        </authorList>
    </citation>
    <scope>NUCLEOTIDE SEQUENCE [LARGE SCALE GENOMIC DNA]</scope>
    <source>
        <strain evidence="9">cv. DH0086</strain>
    </source>
</reference>
<organism evidence="8 9">
    <name type="scientific">Asparagus officinalis</name>
    <name type="common">Garden asparagus</name>
    <dbReference type="NCBI Taxonomy" id="4686"/>
    <lineage>
        <taxon>Eukaryota</taxon>
        <taxon>Viridiplantae</taxon>
        <taxon>Streptophyta</taxon>
        <taxon>Embryophyta</taxon>
        <taxon>Tracheophyta</taxon>
        <taxon>Spermatophyta</taxon>
        <taxon>Magnoliopsida</taxon>
        <taxon>Liliopsida</taxon>
        <taxon>Asparagales</taxon>
        <taxon>Asparagaceae</taxon>
        <taxon>Asparagoideae</taxon>
        <taxon>Asparagus</taxon>
    </lineage>
</organism>
<comment type="pathway">
    <text evidence="2">Glycan metabolism.</text>
</comment>
<dbReference type="InterPro" id="IPR049625">
    <property type="entry name" value="Glyco_transf_61_cat"/>
</dbReference>
<dbReference type="InterPro" id="IPR007657">
    <property type="entry name" value="Glycosyltransferase_61"/>
</dbReference>
<evidence type="ECO:0000313" key="8">
    <source>
        <dbReference type="EMBL" id="ONK81420.1"/>
    </source>
</evidence>
<name>A0A5P1FWR1_ASPOF</name>
<dbReference type="Gramene" id="ONK81420">
    <property type="protein sequence ID" value="ONK81420"/>
    <property type="gene ID" value="A4U43_C01F28900"/>
</dbReference>
<dbReference type="EMBL" id="CM007381">
    <property type="protein sequence ID" value="ONK81420.1"/>
    <property type="molecule type" value="Genomic_DNA"/>
</dbReference>
<dbReference type="OMA" id="TAHEYNG"/>
<dbReference type="AlphaFoldDB" id="A0A5P1FWR1"/>
<evidence type="ECO:0000256" key="1">
    <source>
        <dbReference type="ARBA" id="ARBA00004323"/>
    </source>
</evidence>
<keyword evidence="6" id="KW-0472">Membrane</keyword>
<evidence type="ECO:0000256" key="5">
    <source>
        <dbReference type="ARBA" id="ARBA00023180"/>
    </source>
</evidence>
<evidence type="ECO:0000256" key="6">
    <source>
        <dbReference type="SAM" id="Phobius"/>
    </source>
</evidence>
<comment type="subcellular location">
    <subcellularLocation>
        <location evidence="1">Golgi apparatus membrane</location>
        <topology evidence="1">Single-pass type II membrane protein</topology>
    </subcellularLocation>
</comment>
<dbReference type="GO" id="GO:0016763">
    <property type="term" value="F:pentosyltransferase activity"/>
    <property type="evidence" value="ECO:0007669"/>
    <property type="project" value="UniProtKB-ARBA"/>
</dbReference>
<dbReference type="PANTHER" id="PTHR20961:SF5">
    <property type="entry name" value="GLYCOSYLTRANSFERASE-RELATED"/>
    <property type="match status" value="1"/>
</dbReference>
<dbReference type="PANTHER" id="PTHR20961">
    <property type="entry name" value="GLYCOSYLTRANSFERASE"/>
    <property type="match status" value="1"/>
</dbReference>
<evidence type="ECO:0000313" key="9">
    <source>
        <dbReference type="Proteomes" id="UP000243459"/>
    </source>
</evidence>
<keyword evidence="6" id="KW-0812">Transmembrane</keyword>
<evidence type="ECO:0000256" key="3">
    <source>
        <dbReference type="ARBA" id="ARBA00022676"/>
    </source>
</evidence>
<keyword evidence="9" id="KW-1185">Reference proteome</keyword>
<accession>A0A5P1FWR1</accession>
<evidence type="ECO:0000259" key="7">
    <source>
        <dbReference type="Pfam" id="PF04577"/>
    </source>
</evidence>
<feature type="transmembrane region" description="Helical" evidence="6">
    <location>
        <begin position="15"/>
        <end position="34"/>
    </location>
</feature>
<keyword evidence="5" id="KW-0325">Glycoprotein</keyword>
<dbReference type="Proteomes" id="UP000243459">
    <property type="component" value="Chromosome 1"/>
</dbReference>
<proteinExistence type="predicted"/>
<dbReference type="Pfam" id="PF04577">
    <property type="entry name" value="Glyco_transf_61"/>
    <property type="match status" value="1"/>
</dbReference>
<dbReference type="GO" id="GO:0000139">
    <property type="term" value="C:Golgi membrane"/>
    <property type="evidence" value="ECO:0007669"/>
    <property type="project" value="UniProtKB-SubCell"/>
</dbReference>
<keyword evidence="6" id="KW-1133">Transmembrane helix</keyword>
<evidence type="ECO:0000256" key="4">
    <source>
        <dbReference type="ARBA" id="ARBA00022679"/>
    </source>
</evidence>
<gene>
    <name evidence="8" type="ORF">A4U43_C01F28900</name>
</gene>